<protein>
    <recommendedName>
        <fullName evidence="1">AB hydrolase-1 domain-containing protein</fullName>
    </recommendedName>
</protein>
<sequence length="292" mass="31740">MRTLAHVRVPIGQARTLLGLLSTVEEPTKSIVVYFHGFPDLSVHPNEDAPPAYASRFPRKLEEALAMDLLCVNFSGLPGSDGDASYHSKTLSRELEDARGIVAYCATELQKAHVHVVGLSTGAILAACLRDLDHPQLRSISVVAGIVDACAGSKLDFSHDQLTAMRVDGQCETAFYWPAQWPLANDCRADTTSFDATGKVWRPLARSYVDDMEQLDIAGHVIRGTVPLLIVHGTSDKNVPLEHGAALFATAREPKQWLEIKGANHLLSNAKHIKKAFQAISAHIAHAEVVES</sequence>
<dbReference type="GO" id="GO:0052689">
    <property type="term" value="F:carboxylic ester hydrolase activity"/>
    <property type="evidence" value="ECO:0007669"/>
    <property type="project" value="TreeGrafter"/>
</dbReference>
<dbReference type="OrthoDB" id="431885at2759"/>
<dbReference type="STRING" id="695850.A0A067CR93"/>
<evidence type="ECO:0000313" key="3">
    <source>
        <dbReference type="Proteomes" id="UP000030745"/>
    </source>
</evidence>
<dbReference type="KEGG" id="spar:SPRG_03670"/>
<dbReference type="Proteomes" id="UP000030745">
    <property type="component" value="Unassembled WGS sequence"/>
</dbReference>
<name>A0A067CR93_SAPPC</name>
<dbReference type="AlphaFoldDB" id="A0A067CR93"/>
<evidence type="ECO:0000313" key="2">
    <source>
        <dbReference type="EMBL" id="KDO31750.1"/>
    </source>
</evidence>
<evidence type="ECO:0000259" key="1">
    <source>
        <dbReference type="Pfam" id="PF12697"/>
    </source>
</evidence>
<dbReference type="Gene3D" id="3.40.50.1820">
    <property type="entry name" value="alpha/beta hydrolase"/>
    <property type="match status" value="1"/>
</dbReference>
<accession>A0A067CR93</accession>
<keyword evidence="3" id="KW-1185">Reference proteome</keyword>
<organism evidence="2 3">
    <name type="scientific">Saprolegnia parasitica (strain CBS 223.65)</name>
    <dbReference type="NCBI Taxonomy" id="695850"/>
    <lineage>
        <taxon>Eukaryota</taxon>
        <taxon>Sar</taxon>
        <taxon>Stramenopiles</taxon>
        <taxon>Oomycota</taxon>
        <taxon>Saprolegniomycetes</taxon>
        <taxon>Saprolegniales</taxon>
        <taxon>Saprolegniaceae</taxon>
        <taxon>Saprolegnia</taxon>
    </lineage>
</organism>
<dbReference type="InterPro" id="IPR029058">
    <property type="entry name" value="AB_hydrolase_fold"/>
</dbReference>
<dbReference type="VEuPathDB" id="FungiDB:SPRG_03670"/>
<dbReference type="Pfam" id="PF12697">
    <property type="entry name" value="Abhydrolase_6"/>
    <property type="match status" value="1"/>
</dbReference>
<gene>
    <name evidence="2" type="ORF">SPRG_03670</name>
</gene>
<dbReference type="PANTHER" id="PTHR43265">
    <property type="entry name" value="ESTERASE ESTD"/>
    <property type="match status" value="1"/>
</dbReference>
<dbReference type="InterPro" id="IPR053145">
    <property type="entry name" value="AB_hydrolase_Est10"/>
</dbReference>
<dbReference type="SUPFAM" id="SSF53474">
    <property type="entry name" value="alpha/beta-Hydrolases"/>
    <property type="match status" value="1"/>
</dbReference>
<dbReference type="EMBL" id="KK583197">
    <property type="protein sequence ID" value="KDO31750.1"/>
    <property type="molecule type" value="Genomic_DNA"/>
</dbReference>
<dbReference type="GeneID" id="24126154"/>
<feature type="domain" description="AB hydrolase-1" evidence="1">
    <location>
        <begin position="32"/>
        <end position="267"/>
    </location>
</feature>
<dbReference type="PANTHER" id="PTHR43265:SF1">
    <property type="entry name" value="ESTERASE ESTD"/>
    <property type="match status" value="1"/>
</dbReference>
<reference evidence="2 3" key="1">
    <citation type="journal article" date="2013" name="PLoS Genet.">
        <title>Distinctive expansion of potential virulence genes in the genome of the oomycete fish pathogen Saprolegnia parasitica.</title>
        <authorList>
            <person name="Jiang R.H."/>
            <person name="de Bruijn I."/>
            <person name="Haas B.J."/>
            <person name="Belmonte R."/>
            <person name="Lobach L."/>
            <person name="Christie J."/>
            <person name="van den Ackerveken G."/>
            <person name="Bottin A."/>
            <person name="Bulone V."/>
            <person name="Diaz-Moreno S.M."/>
            <person name="Dumas B."/>
            <person name="Fan L."/>
            <person name="Gaulin E."/>
            <person name="Govers F."/>
            <person name="Grenville-Briggs L.J."/>
            <person name="Horner N.R."/>
            <person name="Levin J.Z."/>
            <person name="Mammella M."/>
            <person name="Meijer H.J."/>
            <person name="Morris P."/>
            <person name="Nusbaum C."/>
            <person name="Oome S."/>
            <person name="Phillips A.J."/>
            <person name="van Rooyen D."/>
            <person name="Rzeszutek E."/>
            <person name="Saraiva M."/>
            <person name="Secombes C.J."/>
            <person name="Seidl M.F."/>
            <person name="Snel B."/>
            <person name="Stassen J.H."/>
            <person name="Sykes S."/>
            <person name="Tripathy S."/>
            <person name="van den Berg H."/>
            <person name="Vega-Arreguin J.C."/>
            <person name="Wawra S."/>
            <person name="Young S.K."/>
            <person name="Zeng Q."/>
            <person name="Dieguez-Uribeondo J."/>
            <person name="Russ C."/>
            <person name="Tyler B.M."/>
            <person name="van West P."/>
        </authorList>
    </citation>
    <scope>NUCLEOTIDE SEQUENCE [LARGE SCALE GENOMIC DNA]</scope>
    <source>
        <strain evidence="2 3">CBS 223.65</strain>
    </source>
</reference>
<dbReference type="InterPro" id="IPR000073">
    <property type="entry name" value="AB_hydrolase_1"/>
</dbReference>
<proteinExistence type="predicted"/>
<dbReference type="RefSeq" id="XP_012197630.1">
    <property type="nucleotide sequence ID" value="XM_012342240.1"/>
</dbReference>